<dbReference type="NCBIfam" id="TIGR02167">
    <property type="entry name" value="Liste_lipo_26"/>
    <property type="match status" value="1"/>
</dbReference>
<dbReference type="Proteomes" id="UP001595841">
    <property type="component" value="Unassembled WGS sequence"/>
</dbReference>
<dbReference type="EMBL" id="JBHSCL010000004">
    <property type="protein sequence ID" value="MFC4219853.1"/>
    <property type="molecule type" value="Genomic_DNA"/>
</dbReference>
<name>A0ABV8PL34_9FLAO</name>
<gene>
    <name evidence="2" type="ORF">ACFOWS_06905</name>
</gene>
<dbReference type="InterPro" id="IPR011889">
    <property type="entry name" value="Liste_lipo_26"/>
</dbReference>
<evidence type="ECO:0000313" key="3">
    <source>
        <dbReference type="Proteomes" id="UP001595841"/>
    </source>
</evidence>
<dbReference type="InterPro" id="IPR015919">
    <property type="entry name" value="Cadherin-like_sf"/>
</dbReference>
<sequence>MNTKKLFYIIVVLLLLASCGKDDGLEKMESKNNAPVIEVQSFSVPEDIMDRNIIGKIKAVDKDQDELIFNLVKNDNGLFRLASDGTLSLEKRKILDFEKSTEHKITISVTDKKEKAESEITISVNNISDSLAENPESFVTLWYIDSEYLELTIGTNISLFSYDYLVDWGDGTIEEIDHNGFISHEYSEAGTYRIAINGSFPHFFMGGDRVEYIHRRALIGLLQWGAIDWESLHYAFSGCFELENFATDTPKLGKVSDMSFMFSGINKLEGDFTQWDVTSVSNMKGMFSGTNFTADISSWNVENVKDMSSMFHNASSGNLDIESWNVKNVITMRNMFNRNQTFKGNLKNWDVSNVRNMRTMFWDTTSFNGDISHWDVDNVEEFDSMFSNAKEFDRNLGAWNIQNAESMRHMFNNSGMSPENYGATLVGWHNNINTPQNIELGAEGIEYCEDDNAVVTARSGLITDFGWTINGDSSVICN</sequence>
<accession>A0ABV8PL34</accession>
<comment type="caution">
    <text evidence="2">The sequence shown here is derived from an EMBL/GenBank/DDBJ whole genome shotgun (WGS) entry which is preliminary data.</text>
</comment>
<dbReference type="PROSITE" id="PS51257">
    <property type="entry name" value="PROKAR_LIPOPROTEIN"/>
    <property type="match status" value="1"/>
</dbReference>
<organism evidence="2 3">
    <name type="scientific">Flagellimonas marina</name>
    <dbReference type="NCBI Taxonomy" id="1775168"/>
    <lineage>
        <taxon>Bacteria</taxon>
        <taxon>Pseudomonadati</taxon>
        <taxon>Bacteroidota</taxon>
        <taxon>Flavobacteriia</taxon>
        <taxon>Flavobacteriales</taxon>
        <taxon>Flavobacteriaceae</taxon>
        <taxon>Flagellimonas</taxon>
    </lineage>
</organism>
<feature type="domain" description="Cadherin" evidence="1">
    <location>
        <begin position="36"/>
        <end position="137"/>
    </location>
</feature>
<dbReference type="PROSITE" id="PS50268">
    <property type="entry name" value="CADHERIN_2"/>
    <property type="match status" value="1"/>
</dbReference>
<dbReference type="InterPro" id="IPR005046">
    <property type="entry name" value="DUF285"/>
</dbReference>
<dbReference type="InterPro" id="IPR002126">
    <property type="entry name" value="Cadherin-like_dom"/>
</dbReference>
<dbReference type="Pfam" id="PF03382">
    <property type="entry name" value="DUF285"/>
    <property type="match status" value="1"/>
</dbReference>
<dbReference type="CDD" id="cd11304">
    <property type="entry name" value="Cadherin_repeat"/>
    <property type="match status" value="1"/>
</dbReference>
<dbReference type="SUPFAM" id="SSF49313">
    <property type="entry name" value="Cadherin-like"/>
    <property type="match status" value="1"/>
</dbReference>
<reference evidence="3" key="1">
    <citation type="journal article" date="2019" name="Int. J. Syst. Evol. Microbiol.">
        <title>The Global Catalogue of Microorganisms (GCM) 10K type strain sequencing project: providing services to taxonomists for standard genome sequencing and annotation.</title>
        <authorList>
            <consortium name="The Broad Institute Genomics Platform"/>
            <consortium name="The Broad Institute Genome Sequencing Center for Infectious Disease"/>
            <person name="Wu L."/>
            <person name="Ma J."/>
        </authorList>
    </citation>
    <scope>NUCLEOTIDE SEQUENCE [LARGE SCALE GENOMIC DNA]</scope>
    <source>
        <strain evidence="3">CGMCC 1.15774</strain>
    </source>
</reference>
<dbReference type="Pfam" id="PF00028">
    <property type="entry name" value="Cadherin"/>
    <property type="match status" value="1"/>
</dbReference>
<dbReference type="RefSeq" id="WP_379763203.1">
    <property type="nucleotide sequence ID" value="NZ_JBHSCL010000004.1"/>
</dbReference>
<protein>
    <submittedName>
        <fullName evidence="2">BspA family leucine-rich repeat surface protein</fullName>
    </submittedName>
</protein>
<dbReference type="SMART" id="SM00112">
    <property type="entry name" value="CA"/>
    <property type="match status" value="1"/>
</dbReference>
<evidence type="ECO:0000313" key="2">
    <source>
        <dbReference type="EMBL" id="MFC4219853.1"/>
    </source>
</evidence>
<proteinExistence type="predicted"/>
<dbReference type="Gene3D" id="2.60.40.60">
    <property type="entry name" value="Cadherins"/>
    <property type="match status" value="1"/>
</dbReference>
<keyword evidence="3" id="KW-1185">Reference proteome</keyword>
<evidence type="ECO:0000259" key="1">
    <source>
        <dbReference type="PROSITE" id="PS50268"/>
    </source>
</evidence>